<sequence length="343" mass="37057">MKTLTGQGFGTGHAMGRAARLDLAGGRATLDETLLVELDRWRRREDVPMGLVLVAEDPATALLLPLPQGAALNGVISERLPTRPPQLPEGVVLIAGVDEALLAVGEGELLLLEPERGRVTVEPSAFEVARLQAKHQPRVLLDEQNFPAFTTEGVAIAVWGHATSLAEAEAAMAAGADGLLLTDGPWEEEALWAAQALVGGGDLALALPFESLDPEGVVRLAARSRLRWCLHPDELPLSLETLRTELRELVEELQEENQRAELPRLASLAGELPGFEETISLTGDFDAPNPETPPWEQVPLRVRVEWVFGQLLGLEELLERGVAGVIVVPEGVAPVKEQIRHWG</sequence>
<gene>
    <name evidence="1" type="ORF">HNQ39_000771</name>
</gene>
<dbReference type="Proteomes" id="UP000520814">
    <property type="component" value="Unassembled WGS sequence"/>
</dbReference>
<accession>A0A7W9W428</accession>
<dbReference type="RefSeq" id="WP_184192629.1">
    <property type="nucleotide sequence ID" value="NZ_JACHGW010000001.1"/>
</dbReference>
<comment type="caution">
    <text evidence="1">The sequence shown here is derived from an EMBL/GenBank/DDBJ whole genome shotgun (WGS) entry which is preliminary data.</text>
</comment>
<keyword evidence="2" id="KW-1185">Reference proteome</keyword>
<reference evidence="1 2" key="1">
    <citation type="submission" date="2020-08" db="EMBL/GenBank/DDBJ databases">
        <title>Genomic Encyclopedia of Type Strains, Phase IV (KMG-IV): sequencing the most valuable type-strain genomes for metagenomic binning, comparative biology and taxonomic classification.</title>
        <authorList>
            <person name="Goeker M."/>
        </authorList>
    </citation>
    <scope>NUCLEOTIDE SEQUENCE [LARGE SCALE GENOMIC DNA]</scope>
    <source>
        <strain evidence="1 2">DSM 23562</strain>
    </source>
</reference>
<protein>
    <submittedName>
        <fullName evidence="1">Uncharacterized protein</fullName>
    </submittedName>
</protein>
<proteinExistence type="predicted"/>
<evidence type="ECO:0000313" key="2">
    <source>
        <dbReference type="Proteomes" id="UP000520814"/>
    </source>
</evidence>
<organism evidence="1 2">
    <name type="scientific">Armatimonas rosea</name>
    <dbReference type="NCBI Taxonomy" id="685828"/>
    <lineage>
        <taxon>Bacteria</taxon>
        <taxon>Bacillati</taxon>
        <taxon>Armatimonadota</taxon>
        <taxon>Armatimonadia</taxon>
        <taxon>Armatimonadales</taxon>
        <taxon>Armatimonadaceae</taxon>
        <taxon>Armatimonas</taxon>
    </lineage>
</organism>
<dbReference type="EMBL" id="JACHGW010000001">
    <property type="protein sequence ID" value="MBB6049009.1"/>
    <property type="molecule type" value="Genomic_DNA"/>
</dbReference>
<evidence type="ECO:0000313" key="1">
    <source>
        <dbReference type="EMBL" id="MBB6049009.1"/>
    </source>
</evidence>
<dbReference type="AlphaFoldDB" id="A0A7W9W428"/>
<name>A0A7W9W428_ARMRO</name>